<comment type="similarity">
    <text evidence="4">In the N-terminal section; belongs to the AAA ATPase family.</text>
</comment>
<evidence type="ECO:0000256" key="10">
    <source>
        <dbReference type="ARBA" id="ARBA00022840"/>
    </source>
</evidence>
<dbReference type="SUPFAM" id="SSF52540">
    <property type="entry name" value="P-loop containing nucleoside triphosphate hydrolases"/>
    <property type="match status" value="1"/>
</dbReference>
<keyword evidence="6" id="KW-0479">Metal-binding</keyword>
<dbReference type="InterPro" id="IPR000642">
    <property type="entry name" value="Peptidase_M41"/>
</dbReference>
<evidence type="ECO:0000256" key="2">
    <source>
        <dbReference type="ARBA" id="ARBA00004370"/>
    </source>
</evidence>
<dbReference type="Pfam" id="PF01434">
    <property type="entry name" value="Peptidase_M41"/>
    <property type="match status" value="1"/>
</dbReference>
<evidence type="ECO:0000256" key="9">
    <source>
        <dbReference type="ARBA" id="ARBA00022833"/>
    </source>
</evidence>
<evidence type="ECO:0000256" key="11">
    <source>
        <dbReference type="ARBA" id="ARBA00023049"/>
    </source>
</evidence>
<protein>
    <recommendedName>
        <fullName evidence="13">AAA+ ATPase domain-containing protein</fullName>
    </recommendedName>
</protein>
<dbReference type="Proteomes" id="UP001159405">
    <property type="component" value="Unassembled WGS sequence"/>
</dbReference>
<dbReference type="Pfam" id="PF00004">
    <property type="entry name" value="AAA"/>
    <property type="match status" value="1"/>
</dbReference>
<evidence type="ECO:0000256" key="4">
    <source>
        <dbReference type="ARBA" id="ARBA00010550"/>
    </source>
</evidence>
<dbReference type="SMART" id="SM00382">
    <property type="entry name" value="AAA"/>
    <property type="match status" value="1"/>
</dbReference>
<keyword evidence="10" id="KW-0067">ATP-binding</keyword>
<evidence type="ECO:0000256" key="8">
    <source>
        <dbReference type="ARBA" id="ARBA00022801"/>
    </source>
</evidence>
<reference evidence="14 15" key="1">
    <citation type="submission" date="2022-05" db="EMBL/GenBank/DDBJ databases">
        <authorList>
            <consortium name="Genoscope - CEA"/>
            <person name="William W."/>
        </authorList>
    </citation>
    <scope>NUCLEOTIDE SEQUENCE [LARGE SCALE GENOMIC DNA]</scope>
</reference>
<keyword evidence="15" id="KW-1185">Reference proteome</keyword>
<evidence type="ECO:0000256" key="1">
    <source>
        <dbReference type="ARBA" id="ARBA00001947"/>
    </source>
</evidence>
<keyword evidence="9" id="KW-0862">Zinc</keyword>
<dbReference type="PANTHER" id="PTHR23076:SF97">
    <property type="entry name" value="ATP-DEPENDENT ZINC METALLOPROTEASE YME1L1"/>
    <property type="match status" value="1"/>
</dbReference>
<keyword evidence="12" id="KW-0472">Membrane</keyword>
<organism evidence="14 15">
    <name type="scientific">Porites lobata</name>
    <dbReference type="NCBI Taxonomy" id="104759"/>
    <lineage>
        <taxon>Eukaryota</taxon>
        <taxon>Metazoa</taxon>
        <taxon>Cnidaria</taxon>
        <taxon>Anthozoa</taxon>
        <taxon>Hexacorallia</taxon>
        <taxon>Scleractinia</taxon>
        <taxon>Fungiina</taxon>
        <taxon>Poritidae</taxon>
        <taxon>Porites</taxon>
    </lineage>
</organism>
<dbReference type="HAMAP" id="MF_01458">
    <property type="entry name" value="FtsH"/>
    <property type="match status" value="1"/>
</dbReference>
<evidence type="ECO:0000256" key="7">
    <source>
        <dbReference type="ARBA" id="ARBA00022741"/>
    </source>
</evidence>
<dbReference type="CDD" id="cd19501">
    <property type="entry name" value="RecA-like_FtsH"/>
    <property type="match status" value="1"/>
</dbReference>
<evidence type="ECO:0000256" key="3">
    <source>
        <dbReference type="ARBA" id="ARBA00010044"/>
    </source>
</evidence>
<feature type="domain" description="AAA+ ATPase" evidence="13">
    <location>
        <begin position="368"/>
        <end position="505"/>
    </location>
</feature>
<dbReference type="InterPro" id="IPR037219">
    <property type="entry name" value="Peptidase_M41-like"/>
</dbReference>
<keyword evidence="11" id="KW-0482">Metalloprotease</keyword>
<evidence type="ECO:0000256" key="12">
    <source>
        <dbReference type="ARBA" id="ARBA00023136"/>
    </source>
</evidence>
<dbReference type="InterPro" id="IPR041569">
    <property type="entry name" value="AAA_lid_3"/>
</dbReference>
<evidence type="ECO:0000256" key="6">
    <source>
        <dbReference type="ARBA" id="ARBA00022723"/>
    </source>
</evidence>
<gene>
    <name evidence="14" type="ORF">PLOB_00028375</name>
</gene>
<dbReference type="NCBIfam" id="TIGR01241">
    <property type="entry name" value="FtsH_fam"/>
    <property type="match status" value="1"/>
</dbReference>
<comment type="caution">
    <text evidence="14">The sequence shown here is derived from an EMBL/GenBank/DDBJ whole genome shotgun (WGS) entry which is preliminary data.</text>
</comment>
<evidence type="ECO:0000313" key="14">
    <source>
        <dbReference type="EMBL" id="CAH3120989.1"/>
    </source>
</evidence>
<dbReference type="SUPFAM" id="SSF140990">
    <property type="entry name" value="FtsH protease domain-like"/>
    <property type="match status" value="1"/>
</dbReference>
<dbReference type="InterPro" id="IPR027417">
    <property type="entry name" value="P-loop_NTPase"/>
</dbReference>
<dbReference type="PROSITE" id="PS00674">
    <property type="entry name" value="AAA"/>
    <property type="match status" value="1"/>
</dbReference>
<dbReference type="PANTHER" id="PTHR23076">
    <property type="entry name" value="METALLOPROTEASE M41 FTSH"/>
    <property type="match status" value="1"/>
</dbReference>
<dbReference type="EMBL" id="CALNXK010000035">
    <property type="protein sequence ID" value="CAH3120989.1"/>
    <property type="molecule type" value="Genomic_DNA"/>
</dbReference>
<dbReference type="Gene3D" id="1.20.58.760">
    <property type="entry name" value="Peptidase M41"/>
    <property type="match status" value="1"/>
</dbReference>
<proteinExistence type="inferred from homology"/>
<dbReference type="InterPro" id="IPR003960">
    <property type="entry name" value="ATPase_AAA_CS"/>
</dbReference>
<dbReference type="Pfam" id="PF17862">
    <property type="entry name" value="AAA_lid_3"/>
    <property type="match status" value="1"/>
</dbReference>
<evidence type="ECO:0000259" key="13">
    <source>
        <dbReference type="SMART" id="SM00382"/>
    </source>
</evidence>
<comment type="subcellular location">
    <subcellularLocation>
        <location evidence="2">Membrane</location>
    </subcellularLocation>
</comment>
<accession>A0ABN8NSX5</accession>
<keyword evidence="5" id="KW-0645">Protease</keyword>
<keyword evidence="8" id="KW-0378">Hydrolase</keyword>
<dbReference type="Gene3D" id="3.40.50.300">
    <property type="entry name" value="P-loop containing nucleotide triphosphate hydrolases"/>
    <property type="match status" value="1"/>
</dbReference>
<dbReference type="Gene3D" id="1.10.8.60">
    <property type="match status" value="1"/>
</dbReference>
<dbReference type="InterPro" id="IPR003959">
    <property type="entry name" value="ATPase_AAA_core"/>
</dbReference>
<comment type="cofactor">
    <cofactor evidence="1">
        <name>Zn(2+)</name>
        <dbReference type="ChEBI" id="CHEBI:29105"/>
    </cofactor>
</comment>
<sequence>MAAHSMWPSGRRDGKAGGFLPQVSTVLNRFKKTSLGRYIYYSQTNKQKVKKPLSKTEKSLVTESVPERTCEDPYIAFLEEFGLSSVPAEILTEVTNPLPVCCCNKPDNTQWKVSHISSESFFKNKHGFSSFNLSSPTRARIKSSIFMSFTKLPWLHTSFQIERRGYHSVSVKRIQQLEEKANAQEHNPRAQAEYLKALVTEDPNYVIKRYESGRYAVDDSVTKEYVKALILTDKLAVPSSVSDLNRMGSSEYVNPSMRTATGTTSGIPNGTEDNPTYVIMQNQKGAFFKEQLWNTFRFLIALFLILSLIEAQLQMKMSSNQKDIQPDSVDRNTRFTDVQGVEEAKQELKDVVEFLRNPERFKRLGGKMPTGVLLTGSPGTGKTLLAKAVAGEAGVPFFFCSGSEFDEMFVGVGAARVRNLFSAAREHAPCIVFIDELDAIGGTRIVHDHQPYSRMTLNQLLVELDGFDKTEGIVVIGATNFPEVLDKALVRPGRFDTKINVPMPDVKGRHDILKLHLKNVQVSEDVNIEVLARGTAGFSGADLANLVNAAAIYAATEGDQSVTTRHLEFARDKILMGPERKSAVIEAKNRELVAYHEGGHALVALYTPGALPIHKATIVPRGSALGMVAQLPEKDELNWSKSQLLARLDVAMGGRVAEEIIFGKENITTGAASDMESSTRLARAMVTMYGMSEKVGMLQIKDDDKSSPELQALIENEVKQLLKESYDRAKSLLQAHSKEHNRLAEALLKYETLDLQEIKQVIQGKKLSRTL</sequence>
<evidence type="ECO:0000256" key="5">
    <source>
        <dbReference type="ARBA" id="ARBA00022670"/>
    </source>
</evidence>
<evidence type="ECO:0000313" key="15">
    <source>
        <dbReference type="Proteomes" id="UP001159405"/>
    </source>
</evidence>
<dbReference type="InterPro" id="IPR003593">
    <property type="entry name" value="AAA+_ATPase"/>
</dbReference>
<dbReference type="InterPro" id="IPR005936">
    <property type="entry name" value="FtsH"/>
</dbReference>
<keyword evidence="7" id="KW-0547">Nucleotide-binding</keyword>
<name>A0ABN8NSX5_9CNID</name>
<comment type="similarity">
    <text evidence="3">In the C-terminal section; belongs to the peptidase M41 family.</text>
</comment>